<comment type="caution">
    <text evidence="3">The sequence shown here is derived from an EMBL/GenBank/DDBJ whole genome shotgun (WGS) entry which is preliminary data.</text>
</comment>
<evidence type="ECO:0000313" key="4">
    <source>
        <dbReference type="Proteomes" id="UP000422221"/>
    </source>
</evidence>
<dbReference type="Pfam" id="PF03009">
    <property type="entry name" value="GDPD"/>
    <property type="match status" value="1"/>
</dbReference>
<dbReference type="EMBL" id="VWMK01000012">
    <property type="protein sequence ID" value="KAA3763887.1"/>
    <property type="molecule type" value="Genomic_DNA"/>
</dbReference>
<gene>
    <name evidence="3" type="ORF">F3F73_12795</name>
</gene>
<evidence type="ECO:0000313" key="3">
    <source>
        <dbReference type="EMBL" id="KAA3763887.1"/>
    </source>
</evidence>
<feature type="signal peptide" evidence="1">
    <location>
        <begin position="1"/>
        <end position="21"/>
    </location>
</feature>
<dbReference type="PANTHER" id="PTHR46211:SF1">
    <property type="entry name" value="GLYCEROPHOSPHODIESTER PHOSPHODIESTERASE, CYTOPLASMIC"/>
    <property type="match status" value="1"/>
</dbReference>
<protein>
    <submittedName>
        <fullName evidence="3">Glycerophosphodiester phosphodiesterase</fullName>
    </submittedName>
</protein>
<evidence type="ECO:0000259" key="2">
    <source>
        <dbReference type="PROSITE" id="PS51704"/>
    </source>
</evidence>
<dbReference type="PANTHER" id="PTHR46211">
    <property type="entry name" value="GLYCEROPHOSPHORYL DIESTER PHOSPHODIESTERASE"/>
    <property type="match status" value="1"/>
</dbReference>
<dbReference type="GO" id="GO:0006629">
    <property type="term" value="P:lipid metabolic process"/>
    <property type="evidence" value="ECO:0007669"/>
    <property type="project" value="InterPro"/>
</dbReference>
<dbReference type="InterPro" id="IPR030395">
    <property type="entry name" value="GP_PDE_dom"/>
</dbReference>
<dbReference type="GO" id="GO:0008081">
    <property type="term" value="F:phosphoric diester hydrolase activity"/>
    <property type="evidence" value="ECO:0007669"/>
    <property type="project" value="InterPro"/>
</dbReference>
<keyword evidence="1" id="KW-0732">Signal</keyword>
<dbReference type="Proteomes" id="UP000422221">
    <property type="component" value="Unassembled WGS sequence"/>
</dbReference>
<dbReference type="InterPro" id="IPR017946">
    <property type="entry name" value="PLC-like_Pdiesterase_TIM-brl"/>
</dbReference>
<evidence type="ECO:0000256" key="1">
    <source>
        <dbReference type="SAM" id="SignalP"/>
    </source>
</evidence>
<sequence>MKRKLVFICLMGILVTLTVNAQPKIVAHRGYWDTEGSAQNSIRALIKADSIQCDACEFDVWLTADKKLVVNHDDHINGYVIETTSSDTILNQKLKNGEYLPSLDQFLDVAKRLTIDLVLEIKPHKNREHEKEAVKMILDLVKAKELETRTSYITFSRNAFDELVKQTNCPILYLNGVAPDVLKKIGGTGADYHINVFKKNPEWIKQLHDSGLEVNIWTVSEPEEIQWCIDHGADYITTNNPELVQKMIKDPL</sequence>
<reference evidence="3 4" key="1">
    <citation type="journal article" date="2019" name="Nat. Med.">
        <title>A library of human gut bacterial isolates paired with longitudinal multiomics data enables mechanistic microbiome research.</title>
        <authorList>
            <person name="Poyet M."/>
            <person name="Groussin M."/>
            <person name="Gibbons S.M."/>
            <person name="Avila-Pacheco J."/>
            <person name="Jiang X."/>
            <person name="Kearney S.M."/>
            <person name="Perrotta A.R."/>
            <person name="Berdy B."/>
            <person name="Zhao S."/>
            <person name="Lieberman T.D."/>
            <person name="Swanson P.K."/>
            <person name="Smith M."/>
            <person name="Roesemann S."/>
            <person name="Alexander J.E."/>
            <person name="Rich S.A."/>
            <person name="Livny J."/>
            <person name="Vlamakis H."/>
            <person name="Clish C."/>
            <person name="Bullock K."/>
            <person name="Deik A."/>
            <person name="Scott J."/>
            <person name="Pierce K.A."/>
            <person name="Xavier R.J."/>
            <person name="Alm E.J."/>
        </authorList>
    </citation>
    <scope>NUCLEOTIDE SEQUENCE [LARGE SCALE GENOMIC DNA]</scope>
    <source>
        <strain evidence="3 4">BIOML-A10</strain>
    </source>
</reference>
<name>A0A7J4XHU2_9BACE</name>
<dbReference type="Gene3D" id="3.20.20.190">
    <property type="entry name" value="Phosphatidylinositol (PI) phosphodiesterase"/>
    <property type="match status" value="1"/>
</dbReference>
<proteinExistence type="predicted"/>
<feature type="chain" id="PRO_5029651055" evidence="1">
    <location>
        <begin position="22"/>
        <end position="252"/>
    </location>
</feature>
<organism evidence="3 4">
    <name type="scientific">Bacteroides salyersiae</name>
    <dbReference type="NCBI Taxonomy" id="291644"/>
    <lineage>
        <taxon>Bacteria</taxon>
        <taxon>Pseudomonadati</taxon>
        <taxon>Bacteroidota</taxon>
        <taxon>Bacteroidia</taxon>
        <taxon>Bacteroidales</taxon>
        <taxon>Bacteroidaceae</taxon>
        <taxon>Bacteroides</taxon>
    </lineage>
</organism>
<accession>A0A7J4XHU2</accession>
<feature type="domain" description="GP-PDE" evidence="2">
    <location>
        <begin position="23"/>
        <end position="248"/>
    </location>
</feature>
<dbReference type="RefSeq" id="WP_021937089.1">
    <property type="nucleotide sequence ID" value="NZ_CP083675.1"/>
</dbReference>
<dbReference type="SUPFAM" id="SSF51695">
    <property type="entry name" value="PLC-like phosphodiesterases"/>
    <property type="match status" value="1"/>
</dbReference>
<dbReference type="AlphaFoldDB" id="A0A7J4XHU2"/>
<dbReference type="PROSITE" id="PS51704">
    <property type="entry name" value="GP_PDE"/>
    <property type="match status" value="1"/>
</dbReference>